<keyword evidence="3" id="KW-1185">Reference proteome</keyword>
<proteinExistence type="predicted"/>
<keyword evidence="1" id="KW-0472">Membrane</keyword>
<keyword evidence="1" id="KW-0812">Transmembrane</keyword>
<sequence>MLYSGHCLIYGACKSGVYSPTVGAIIAPSSVLVLWLPLPALRVGYPKKQSNSYIGQVSLRLICSLCISQFFFIISEGCSQDL</sequence>
<evidence type="ECO:0000313" key="2">
    <source>
        <dbReference type="EMBL" id="KAG8584726.1"/>
    </source>
</evidence>
<feature type="transmembrane region" description="Helical" evidence="1">
    <location>
        <begin position="57"/>
        <end position="74"/>
    </location>
</feature>
<comment type="caution">
    <text evidence="2">The sequence shown here is derived from an EMBL/GenBank/DDBJ whole genome shotgun (WGS) entry which is preliminary data.</text>
</comment>
<evidence type="ECO:0000313" key="3">
    <source>
        <dbReference type="Proteomes" id="UP000824782"/>
    </source>
</evidence>
<dbReference type="Proteomes" id="UP000824782">
    <property type="component" value="Unassembled WGS sequence"/>
</dbReference>
<dbReference type="EMBL" id="WNYA01000002">
    <property type="protein sequence ID" value="KAG8584726.1"/>
    <property type="molecule type" value="Genomic_DNA"/>
</dbReference>
<gene>
    <name evidence="2" type="ORF">GDO81_004743</name>
</gene>
<protein>
    <submittedName>
        <fullName evidence="2">Uncharacterized protein</fullName>
    </submittedName>
</protein>
<feature type="transmembrane region" description="Helical" evidence="1">
    <location>
        <begin position="25"/>
        <end position="45"/>
    </location>
</feature>
<organism evidence="2 3">
    <name type="scientific">Engystomops pustulosus</name>
    <name type="common">Tungara frog</name>
    <name type="synonym">Physalaemus pustulosus</name>
    <dbReference type="NCBI Taxonomy" id="76066"/>
    <lineage>
        <taxon>Eukaryota</taxon>
        <taxon>Metazoa</taxon>
        <taxon>Chordata</taxon>
        <taxon>Craniata</taxon>
        <taxon>Vertebrata</taxon>
        <taxon>Euteleostomi</taxon>
        <taxon>Amphibia</taxon>
        <taxon>Batrachia</taxon>
        <taxon>Anura</taxon>
        <taxon>Neobatrachia</taxon>
        <taxon>Hyloidea</taxon>
        <taxon>Leptodactylidae</taxon>
        <taxon>Leiuperinae</taxon>
        <taxon>Engystomops</taxon>
    </lineage>
</organism>
<name>A0AAV7CIU3_ENGPU</name>
<reference evidence="2" key="1">
    <citation type="thesis" date="2020" institute="ProQuest LLC" country="789 East Eisenhower Parkway, Ann Arbor, MI, USA">
        <title>Comparative Genomics and Chromosome Evolution.</title>
        <authorList>
            <person name="Mudd A.B."/>
        </authorList>
    </citation>
    <scope>NUCLEOTIDE SEQUENCE</scope>
    <source>
        <strain evidence="2">237g6f4</strain>
        <tissue evidence="2">Blood</tissue>
    </source>
</reference>
<keyword evidence="1" id="KW-1133">Transmembrane helix</keyword>
<evidence type="ECO:0000256" key="1">
    <source>
        <dbReference type="SAM" id="Phobius"/>
    </source>
</evidence>
<accession>A0AAV7CIU3</accession>
<dbReference type="AlphaFoldDB" id="A0AAV7CIU3"/>